<organism evidence="9 10">
    <name type="scientific">Nonomuraea mangrovi</name>
    <dbReference type="NCBI Taxonomy" id="2316207"/>
    <lineage>
        <taxon>Bacteria</taxon>
        <taxon>Bacillati</taxon>
        <taxon>Actinomycetota</taxon>
        <taxon>Actinomycetes</taxon>
        <taxon>Streptosporangiales</taxon>
        <taxon>Streptosporangiaceae</taxon>
        <taxon>Nonomuraea</taxon>
    </lineage>
</organism>
<dbReference type="Gene3D" id="3.40.140.10">
    <property type="entry name" value="Cytidine Deaminase, domain 2"/>
    <property type="match status" value="1"/>
</dbReference>
<keyword evidence="2" id="KW-0645">Protease</keyword>
<dbReference type="InterPro" id="IPR010994">
    <property type="entry name" value="RuvA_2-like"/>
</dbReference>
<evidence type="ECO:0000256" key="5">
    <source>
        <dbReference type="ARBA" id="ARBA00022833"/>
    </source>
</evidence>
<dbReference type="SUPFAM" id="SSF102712">
    <property type="entry name" value="JAB1/MPN domain"/>
    <property type="match status" value="1"/>
</dbReference>
<dbReference type="EMBL" id="JBHUFV010000079">
    <property type="protein sequence ID" value="MFD1938999.1"/>
    <property type="molecule type" value="Genomic_DNA"/>
</dbReference>
<gene>
    <name evidence="9" type="ORF">ACFSKW_46815</name>
</gene>
<dbReference type="InterPro" id="IPR001405">
    <property type="entry name" value="UPF0758"/>
</dbReference>
<dbReference type="PANTHER" id="PTHR30471:SF3">
    <property type="entry name" value="UPF0758 PROTEIN YEES-RELATED"/>
    <property type="match status" value="1"/>
</dbReference>
<dbReference type="PANTHER" id="PTHR30471">
    <property type="entry name" value="DNA REPAIR PROTEIN RADC"/>
    <property type="match status" value="1"/>
</dbReference>
<dbReference type="SUPFAM" id="SSF47781">
    <property type="entry name" value="RuvA domain 2-like"/>
    <property type="match status" value="1"/>
</dbReference>
<evidence type="ECO:0000256" key="1">
    <source>
        <dbReference type="ARBA" id="ARBA00010243"/>
    </source>
</evidence>
<dbReference type="InterPro" id="IPR020891">
    <property type="entry name" value="UPF0758_CS"/>
</dbReference>
<protein>
    <submittedName>
        <fullName evidence="9">RadC family protein</fullName>
    </submittedName>
</protein>
<dbReference type="PROSITE" id="PS50249">
    <property type="entry name" value="MPN"/>
    <property type="match status" value="1"/>
</dbReference>
<dbReference type="InterPro" id="IPR025657">
    <property type="entry name" value="RadC_JAB"/>
</dbReference>
<evidence type="ECO:0000256" key="2">
    <source>
        <dbReference type="ARBA" id="ARBA00022670"/>
    </source>
</evidence>
<dbReference type="Proteomes" id="UP001597368">
    <property type="component" value="Unassembled WGS sequence"/>
</dbReference>
<keyword evidence="4" id="KW-0378">Hydrolase</keyword>
<name>A0ABW4TF30_9ACTN</name>
<accession>A0ABW4TF30</accession>
<dbReference type="Gene3D" id="1.10.150.20">
    <property type="entry name" value="5' to 3' exonuclease, C-terminal subdomain"/>
    <property type="match status" value="1"/>
</dbReference>
<keyword evidence="10" id="KW-1185">Reference proteome</keyword>
<evidence type="ECO:0000256" key="3">
    <source>
        <dbReference type="ARBA" id="ARBA00022723"/>
    </source>
</evidence>
<dbReference type="RefSeq" id="WP_379581089.1">
    <property type="nucleotide sequence ID" value="NZ_JBHUFV010000079.1"/>
</dbReference>
<reference evidence="10" key="1">
    <citation type="journal article" date="2019" name="Int. J. Syst. Evol. Microbiol.">
        <title>The Global Catalogue of Microorganisms (GCM) 10K type strain sequencing project: providing services to taxonomists for standard genome sequencing and annotation.</title>
        <authorList>
            <consortium name="The Broad Institute Genomics Platform"/>
            <consortium name="The Broad Institute Genome Sequencing Center for Infectious Disease"/>
            <person name="Wu L."/>
            <person name="Ma J."/>
        </authorList>
    </citation>
    <scope>NUCLEOTIDE SEQUENCE [LARGE SCALE GENOMIC DNA]</scope>
    <source>
        <strain evidence="10">ICMP 6774ER</strain>
    </source>
</reference>
<evidence type="ECO:0000313" key="10">
    <source>
        <dbReference type="Proteomes" id="UP001597368"/>
    </source>
</evidence>
<comment type="similarity">
    <text evidence="1 7">Belongs to the UPF0758 family.</text>
</comment>
<evidence type="ECO:0000313" key="9">
    <source>
        <dbReference type="EMBL" id="MFD1938999.1"/>
    </source>
</evidence>
<dbReference type="InterPro" id="IPR046778">
    <property type="entry name" value="UPF0758_N"/>
</dbReference>
<dbReference type="Pfam" id="PF04002">
    <property type="entry name" value="RadC"/>
    <property type="match status" value="1"/>
</dbReference>
<comment type="caution">
    <text evidence="9">The sequence shown here is derived from an EMBL/GenBank/DDBJ whole genome shotgun (WGS) entry which is preliminary data.</text>
</comment>
<dbReference type="PROSITE" id="PS01302">
    <property type="entry name" value="UPF0758"/>
    <property type="match status" value="1"/>
</dbReference>
<dbReference type="NCBIfam" id="TIGR00608">
    <property type="entry name" value="radc"/>
    <property type="match status" value="1"/>
</dbReference>
<proteinExistence type="inferred from homology"/>
<evidence type="ECO:0000256" key="6">
    <source>
        <dbReference type="ARBA" id="ARBA00023049"/>
    </source>
</evidence>
<sequence>MRVKDLPVTDRPRERLLASGAAALADRELLALLLGHGTRESDAVDLAAQLIAHCGDLGELARSDAHRLLAVRGVGPAKAARIAAAFHLVRRAQQGPARARITSSGDLASEAAPFLRGHPRERLVVVICDPRGSVLRRALMTEGGADHTPAPIREIITTVLTSSGAAFGVAHNHPSGSLDPSESDLATTRRLAEAADTVGLRFLDHVIVTDTAWRRIPLPQQPEAR</sequence>
<evidence type="ECO:0000259" key="8">
    <source>
        <dbReference type="PROSITE" id="PS50249"/>
    </source>
</evidence>
<keyword evidence="5" id="KW-0862">Zinc</keyword>
<dbReference type="Pfam" id="PF20582">
    <property type="entry name" value="UPF0758_N"/>
    <property type="match status" value="1"/>
</dbReference>
<evidence type="ECO:0000256" key="7">
    <source>
        <dbReference type="RuleBase" id="RU003797"/>
    </source>
</evidence>
<feature type="domain" description="MPN" evidence="8">
    <location>
        <begin position="100"/>
        <end position="222"/>
    </location>
</feature>
<keyword evidence="6" id="KW-0482">Metalloprotease</keyword>
<dbReference type="InterPro" id="IPR037518">
    <property type="entry name" value="MPN"/>
</dbReference>
<keyword evidence="3" id="KW-0479">Metal-binding</keyword>
<evidence type="ECO:0000256" key="4">
    <source>
        <dbReference type="ARBA" id="ARBA00022801"/>
    </source>
</evidence>